<evidence type="ECO:0000313" key="16">
    <source>
        <dbReference type="Proteomes" id="UP001596548"/>
    </source>
</evidence>
<dbReference type="Pfam" id="PF09190">
    <property type="entry name" value="DALR_2"/>
    <property type="match status" value="1"/>
</dbReference>
<evidence type="ECO:0000256" key="5">
    <source>
        <dbReference type="ARBA" id="ARBA00022723"/>
    </source>
</evidence>
<dbReference type="HAMAP" id="MF_00041">
    <property type="entry name" value="Cys_tRNA_synth"/>
    <property type="match status" value="1"/>
</dbReference>
<proteinExistence type="inferred from homology"/>
<dbReference type="EC" id="6.1.1.16" evidence="12"/>
<dbReference type="Pfam" id="PF23493">
    <property type="entry name" value="CysS_C"/>
    <property type="match status" value="1"/>
</dbReference>
<dbReference type="PRINTS" id="PR00983">
    <property type="entry name" value="TRNASYNTHCYS"/>
</dbReference>
<dbReference type="PANTHER" id="PTHR10890:SF30">
    <property type="entry name" value="CYSTEINE--TRNA LIGASE"/>
    <property type="match status" value="1"/>
</dbReference>
<comment type="cofactor">
    <cofactor evidence="12">
        <name>Zn(2+)</name>
        <dbReference type="ChEBI" id="CHEBI:29105"/>
    </cofactor>
    <text evidence="12">Binds 1 zinc ion per subunit.</text>
</comment>
<evidence type="ECO:0000256" key="8">
    <source>
        <dbReference type="ARBA" id="ARBA00022840"/>
    </source>
</evidence>
<feature type="binding site" evidence="12">
    <location>
        <position position="273"/>
    </location>
    <ligand>
        <name>ATP</name>
        <dbReference type="ChEBI" id="CHEBI:30616"/>
    </ligand>
</feature>
<feature type="region of interest" description="Disordered" evidence="13">
    <location>
        <begin position="448"/>
        <end position="470"/>
    </location>
</feature>
<dbReference type="InterPro" id="IPR014729">
    <property type="entry name" value="Rossmann-like_a/b/a_fold"/>
</dbReference>
<dbReference type="Gene3D" id="1.20.120.1910">
    <property type="entry name" value="Cysteine-tRNA ligase, C-terminal anti-codon recognition domain"/>
    <property type="match status" value="1"/>
</dbReference>
<dbReference type="CDD" id="cd00672">
    <property type="entry name" value="CysRS_core"/>
    <property type="match status" value="1"/>
</dbReference>
<evidence type="ECO:0000259" key="14">
    <source>
        <dbReference type="SMART" id="SM00840"/>
    </source>
</evidence>
<dbReference type="Proteomes" id="UP001596548">
    <property type="component" value="Unassembled WGS sequence"/>
</dbReference>
<keyword evidence="3 12" id="KW-0963">Cytoplasm</keyword>
<evidence type="ECO:0000256" key="2">
    <source>
        <dbReference type="ARBA" id="ARBA00011245"/>
    </source>
</evidence>
<feature type="binding site" evidence="12">
    <location>
        <position position="239"/>
    </location>
    <ligand>
        <name>Zn(2+)</name>
        <dbReference type="ChEBI" id="CHEBI:29105"/>
    </ligand>
</feature>
<comment type="subunit">
    <text evidence="2 12">Monomer.</text>
</comment>
<dbReference type="InterPro" id="IPR009080">
    <property type="entry name" value="tRNAsynth_Ia_anticodon-bd"/>
</dbReference>
<dbReference type="InterPro" id="IPR015803">
    <property type="entry name" value="Cys-tRNA-ligase"/>
</dbReference>
<dbReference type="SUPFAM" id="SSF47323">
    <property type="entry name" value="Anticodon-binding domain of a subclass of class I aminoacyl-tRNA synthetases"/>
    <property type="match status" value="1"/>
</dbReference>
<evidence type="ECO:0000256" key="7">
    <source>
        <dbReference type="ARBA" id="ARBA00022833"/>
    </source>
</evidence>
<feature type="binding site" evidence="12">
    <location>
        <position position="29"/>
    </location>
    <ligand>
        <name>Zn(2+)</name>
        <dbReference type="ChEBI" id="CHEBI:29105"/>
    </ligand>
</feature>
<keyword evidence="4 12" id="KW-0436">Ligase</keyword>
<evidence type="ECO:0000256" key="12">
    <source>
        <dbReference type="HAMAP-Rule" id="MF_00041"/>
    </source>
</evidence>
<comment type="catalytic activity">
    <reaction evidence="11 12">
        <text>tRNA(Cys) + L-cysteine + ATP = L-cysteinyl-tRNA(Cys) + AMP + diphosphate</text>
        <dbReference type="Rhea" id="RHEA:17773"/>
        <dbReference type="Rhea" id="RHEA-COMP:9661"/>
        <dbReference type="Rhea" id="RHEA-COMP:9679"/>
        <dbReference type="ChEBI" id="CHEBI:30616"/>
        <dbReference type="ChEBI" id="CHEBI:33019"/>
        <dbReference type="ChEBI" id="CHEBI:35235"/>
        <dbReference type="ChEBI" id="CHEBI:78442"/>
        <dbReference type="ChEBI" id="CHEBI:78517"/>
        <dbReference type="ChEBI" id="CHEBI:456215"/>
        <dbReference type="EC" id="6.1.1.16"/>
    </reaction>
</comment>
<dbReference type="SUPFAM" id="SSF52374">
    <property type="entry name" value="Nucleotidylyl transferase"/>
    <property type="match status" value="1"/>
</dbReference>
<dbReference type="NCBIfam" id="TIGR00435">
    <property type="entry name" value="cysS"/>
    <property type="match status" value="1"/>
</dbReference>
<sequence length="470" mass="51781">MTLRLYDTATRSVRDFVPKTPGQVGIYLCGLTVQSTPHIGHLRSAVNYDVLRRWLLHTNHDVTFIRNITDVDDKILDKATASGRPFWSIAYANRLLLDADYRGLNVLPATYEPLATAHIPEMHELISALIELGHAYPATGGNGDVYFDVPSYADYGALSGQNPDEMRPPTDGGEPDKRDYRDFALWKGVKADEPEDANWPSPWGRGRPGWHIECSAMARRYLGDEFDIHGGGLDLTFPHHENEIAQSRSAGLPFARYWVHHALLNLGEAKMSKSLGNVIDAASVQAMGIRMVELRYYLGTPHYRSRIDYSDEALREAAVAYRRIEGFVQRAAEVVGPGRPKDVPPAFAAAMNDDLNTSAALAVVHDTIREGNTALAAGDETGIRGALTEVRAMLGVLGLDPLDPAWSGEETKSDLKPVVDSLVKLALEQRSQARARKDWSAADSVRDQLKNAGIQVEDTPAGPRWTVGEH</sequence>
<protein>
    <recommendedName>
        <fullName evidence="12">Cysteine--tRNA ligase</fullName>
        <ecNumber evidence="12">6.1.1.16</ecNumber>
    </recommendedName>
    <alternativeName>
        <fullName evidence="12">Cysteinyl-tRNA synthetase</fullName>
        <shortName evidence="12">CysRS</shortName>
    </alternativeName>
</protein>
<feature type="region of interest" description="Disordered" evidence="13">
    <location>
        <begin position="157"/>
        <end position="177"/>
    </location>
</feature>
<dbReference type="Gene3D" id="3.40.50.620">
    <property type="entry name" value="HUPs"/>
    <property type="match status" value="1"/>
</dbReference>
<evidence type="ECO:0000256" key="9">
    <source>
        <dbReference type="ARBA" id="ARBA00022917"/>
    </source>
</evidence>
<accession>A0ABW2HKV9</accession>
<feature type="binding site" evidence="12">
    <location>
        <position position="243"/>
    </location>
    <ligand>
        <name>Zn(2+)</name>
        <dbReference type="ChEBI" id="CHEBI:29105"/>
    </ligand>
</feature>
<comment type="caution">
    <text evidence="15">The sequence shown here is derived from an EMBL/GenBank/DDBJ whole genome shotgun (WGS) entry which is preliminary data.</text>
</comment>
<feature type="domain" description="Cysteinyl-tRNA synthetase class Ia DALR" evidence="14">
    <location>
        <begin position="346"/>
        <end position="408"/>
    </location>
</feature>
<keyword evidence="8 12" id="KW-0067">ATP-binding</keyword>
<keyword evidence="6 12" id="KW-0547">Nucleotide-binding</keyword>
<keyword evidence="9 12" id="KW-0648">Protein biosynthesis</keyword>
<feature type="compositionally biased region" description="Basic and acidic residues" evidence="13">
    <location>
        <begin position="164"/>
        <end position="177"/>
    </location>
</feature>
<feature type="binding site" evidence="12">
    <location>
        <position position="214"/>
    </location>
    <ligand>
        <name>Zn(2+)</name>
        <dbReference type="ChEBI" id="CHEBI:29105"/>
    </ligand>
</feature>
<organism evidence="15 16">
    <name type="scientific">Paractinoplanes rhizophilus</name>
    <dbReference type="NCBI Taxonomy" id="1416877"/>
    <lineage>
        <taxon>Bacteria</taxon>
        <taxon>Bacillati</taxon>
        <taxon>Actinomycetota</taxon>
        <taxon>Actinomycetes</taxon>
        <taxon>Micromonosporales</taxon>
        <taxon>Micromonosporaceae</taxon>
        <taxon>Paractinoplanes</taxon>
    </lineage>
</organism>
<evidence type="ECO:0000256" key="11">
    <source>
        <dbReference type="ARBA" id="ARBA00047398"/>
    </source>
</evidence>
<dbReference type="InterPro" id="IPR032678">
    <property type="entry name" value="tRNA-synt_1_cat_dom"/>
</dbReference>
<comment type="similarity">
    <text evidence="1 12">Belongs to the class-I aminoacyl-tRNA synthetase family.</text>
</comment>
<dbReference type="InterPro" id="IPR015273">
    <property type="entry name" value="Cys-tRNA-synt_Ia_DALR"/>
</dbReference>
<feature type="short sequence motif" description="'HIGH' region" evidence="12">
    <location>
        <begin position="31"/>
        <end position="41"/>
    </location>
</feature>
<evidence type="ECO:0000256" key="6">
    <source>
        <dbReference type="ARBA" id="ARBA00022741"/>
    </source>
</evidence>
<gene>
    <name evidence="12 15" type="primary">cysS</name>
    <name evidence="15" type="ORF">ACFQS1_07730</name>
</gene>
<evidence type="ECO:0000313" key="15">
    <source>
        <dbReference type="EMBL" id="MFC7273864.1"/>
    </source>
</evidence>
<comment type="subcellular location">
    <subcellularLocation>
        <location evidence="12">Cytoplasm</location>
    </subcellularLocation>
</comment>
<dbReference type="RefSeq" id="WP_378965495.1">
    <property type="nucleotide sequence ID" value="NZ_JBHTBJ010000004.1"/>
</dbReference>
<keyword evidence="16" id="KW-1185">Reference proteome</keyword>
<evidence type="ECO:0000256" key="4">
    <source>
        <dbReference type="ARBA" id="ARBA00022598"/>
    </source>
</evidence>
<dbReference type="InterPro" id="IPR024909">
    <property type="entry name" value="Cys-tRNA/MSH_ligase"/>
</dbReference>
<dbReference type="EMBL" id="JBHTBJ010000004">
    <property type="protein sequence ID" value="MFC7273864.1"/>
    <property type="molecule type" value="Genomic_DNA"/>
</dbReference>
<evidence type="ECO:0000256" key="3">
    <source>
        <dbReference type="ARBA" id="ARBA00022490"/>
    </source>
</evidence>
<feature type="short sequence motif" description="'KMSKS' region" evidence="12">
    <location>
        <begin position="270"/>
        <end position="274"/>
    </location>
</feature>
<evidence type="ECO:0000256" key="13">
    <source>
        <dbReference type="SAM" id="MobiDB-lite"/>
    </source>
</evidence>
<keyword evidence="5 12" id="KW-0479">Metal-binding</keyword>
<name>A0ABW2HKV9_9ACTN</name>
<dbReference type="SMART" id="SM00840">
    <property type="entry name" value="DALR_2"/>
    <property type="match status" value="1"/>
</dbReference>
<evidence type="ECO:0000256" key="10">
    <source>
        <dbReference type="ARBA" id="ARBA00023146"/>
    </source>
</evidence>
<evidence type="ECO:0000256" key="1">
    <source>
        <dbReference type="ARBA" id="ARBA00005594"/>
    </source>
</evidence>
<reference evidence="16" key="1">
    <citation type="journal article" date="2019" name="Int. J. Syst. Evol. Microbiol.">
        <title>The Global Catalogue of Microorganisms (GCM) 10K type strain sequencing project: providing services to taxonomists for standard genome sequencing and annotation.</title>
        <authorList>
            <consortium name="The Broad Institute Genomics Platform"/>
            <consortium name="The Broad Institute Genome Sequencing Center for Infectious Disease"/>
            <person name="Wu L."/>
            <person name="Ma J."/>
        </authorList>
    </citation>
    <scope>NUCLEOTIDE SEQUENCE [LARGE SCALE GENOMIC DNA]</scope>
    <source>
        <strain evidence="16">XZYJT-10</strain>
    </source>
</reference>
<dbReference type="Pfam" id="PF01406">
    <property type="entry name" value="tRNA-synt_1e"/>
    <property type="match status" value="1"/>
</dbReference>
<dbReference type="GO" id="GO:0004817">
    <property type="term" value="F:cysteine-tRNA ligase activity"/>
    <property type="evidence" value="ECO:0007669"/>
    <property type="project" value="UniProtKB-EC"/>
</dbReference>
<keyword evidence="7 12" id="KW-0862">Zinc</keyword>
<dbReference type="InterPro" id="IPR056411">
    <property type="entry name" value="CysS_C"/>
</dbReference>
<dbReference type="PANTHER" id="PTHR10890">
    <property type="entry name" value="CYSTEINYL-TRNA SYNTHETASE"/>
    <property type="match status" value="1"/>
</dbReference>
<keyword evidence="10 12" id="KW-0030">Aminoacyl-tRNA synthetase</keyword>